<evidence type="ECO:0000256" key="3">
    <source>
        <dbReference type="ARBA" id="ARBA00011902"/>
    </source>
</evidence>
<evidence type="ECO:0000256" key="4">
    <source>
        <dbReference type="ARBA" id="ARBA00022536"/>
    </source>
</evidence>
<feature type="domain" description="EGF-like" evidence="27">
    <location>
        <begin position="753"/>
        <end position="794"/>
    </location>
</feature>
<keyword evidence="9" id="KW-0677">Repeat</keyword>
<dbReference type="Proteomes" id="UP001159428">
    <property type="component" value="Unassembled WGS sequence"/>
</dbReference>
<keyword evidence="16" id="KW-1015">Disulfide bond</keyword>
<organism evidence="30 31">
    <name type="scientific">Pocillopora meandrina</name>
    <dbReference type="NCBI Taxonomy" id="46732"/>
    <lineage>
        <taxon>Eukaryota</taxon>
        <taxon>Metazoa</taxon>
        <taxon>Cnidaria</taxon>
        <taxon>Anthozoa</taxon>
        <taxon>Hexacorallia</taxon>
        <taxon>Scleractinia</taxon>
        <taxon>Astrocoeniina</taxon>
        <taxon>Pocilloporidae</taxon>
        <taxon>Pocillopora</taxon>
    </lineage>
</organism>
<gene>
    <name evidence="30" type="ORF">PMEA_00006905</name>
</gene>
<dbReference type="GO" id="GO:0007169">
    <property type="term" value="P:cell surface receptor protein tyrosine kinase signaling pathway"/>
    <property type="evidence" value="ECO:0007669"/>
    <property type="project" value="TreeGrafter"/>
</dbReference>
<dbReference type="Pfam" id="PF07679">
    <property type="entry name" value="I-set"/>
    <property type="match status" value="1"/>
</dbReference>
<dbReference type="InterPro" id="IPR003598">
    <property type="entry name" value="Ig_sub2"/>
</dbReference>
<dbReference type="GO" id="GO:0005524">
    <property type="term" value="F:ATP binding"/>
    <property type="evidence" value="ECO:0007669"/>
    <property type="project" value="UniProtKB-UniRule"/>
</dbReference>
<dbReference type="GO" id="GO:0005886">
    <property type="term" value="C:plasma membrane"/>
    <property type="evidence" value="ECO:0007669"/>
    <property type="project" value="TreeGrafter"/>
</dbReference>
<keyword evidence="10 23" id="KW-0547">Nucleotide-binding</keyword>
<comment type="subcellular location">
    <subcellularLocation>
        <location evidence="1">Membrane</location>
        <topology evidence="1">Single-pass type I membrane protein</topology>
    </subcellularLocation>
</comment>
<dbReference type="PROSITE" id="PS50835">
    <property type="entry name" value="IG_LIKE"/>
    <property type="match status" value="1"/>
</dbReference>
<evidence type="ECO:0000256" key="15">
    <source>
        <dbReference type="ARBA" id="ARBA00023137"/>
    </source>
</evidence>
<keyword evidence="31" id="KW-1185">Reference proteome</keyword>
<dbReference type="SMART" id="SM00060">
    <property type="entry name" value="FN3"/>
    <property type="match status" value="1"/>
</dbReference>
<keyword evidence="6" id="KW-0808">Transferase</keyword>
<dbReference type="PROSITE" id="PS50024">
    <property type="entry name" value="SEA"/>
    <property type="match status" value="2"/>
</dbReference>
<dbReference type="PANTHER" id="PTHR24416:SF617">
    <property type="entry name" value="RET ONCOGENE, ISOFORM A"/>
    <property type="match status" value="1"/>
</dbReference>
<name>A0AAU9WG34_9CNID</name>
<dbReference type="PROSITE" id="PS50011">
    <property type="entry name" value="PROTEIN_KINASE_DOM"/>
    <property type="match status" value="1"/>
</dbReference>
<evidence type="ECO:0000256" key="2">
    <source>
        <dbReference type="ARBA" id="ARBA00006692"/>
    </source>
</evidence>
<dbReference type="InterPro" id="IPR013098">
    <property type="entry name" value="Ig_I-set"/>
</dbReference>
<feature type="binding site" evidence="23">
    <location>
        <position position="1251"/>
    </location>
    <ligand>
        <name>ATP</name>
        <dbReference type="ChEBI" id="CHEBI:30616"/>
    </ligand>
</feature>
<evidence type="ECO:0000259" key="25">
    <source>
        <dbReference type="PROSITE" id="PS50011"/>
    </source>
</evidence>
<dbReference type="SUPFAM" id="SSF49265">
    <property type="entry name" value="Fibronectin type III"/>
    <property type="match status" value="1"/>
</dbReference>
<dbReference type="InterPro" id="IPR024731">
    <property type="entry name" value="NELL2-like_EGF"/>
</dbReference>
<reference evidence="30 31" key="1">
    <citation type="submission" date="2022-05" db="EMBL/GenBank/DDBJ databases">
        <authorList>
            <consortium name="Genoscope - CEA"/>
            <person name="William W."/>
        </authorList>
    </citation>
    <scope>NUCLEOTIDE SEQUENCE [LARGE SCALE GENOMIC DNA]</scope>
</reference>
<dbReference type="SMART" id="SM00408">
    <property type="entry name" value="IGc2"/>
    <property type="match status" value="1"/>
</dbReference>
<dbReference type="GO" id="GO:0004714">
    <property type="term" value="F:transmembrane receptor protein tyrosine kinase activity"/>
    <property type="evidence" value="ECO:0007669"/>
    <property type="project" value="UniProtKB-EC"/>
</dbReference>
<evidence type="ECO:0000256" key="13">
    <source>
        <dbReference type="ARBA" id="ARBA00022989"/>
    </source>
</evidence>
<evidence type="ECO:0000259" key="27">
    <source>
        <dbReference type="PROSITE" id="PS50026"/>
    </source>
</evidence>
<dbReference type="InterPro" id="IPR035234">
    <property type="entry name" value="IgGFc-bd_N"/>
</dbReference>
<evidence type="ECO:0000256" key="5">
    <source>
        <dbReference type="ARBA" id="ARBA00022553"/>
    </source>
</evidence>
<dbReference type="InterPro" id="IPR003961">
    <property type="entry name" value="FN3_dom"/>
</dbReference>
<dbReference type="CDD" id="cd00192">
    <property type="entry name" value="PTKc"/>
    <property type="match status" value="1"/>
</dbReference>
<dbReference type="PROSITE" id="PS50026">
    <property type="entry name" value="EGF_3"/>
    <property type="match status" value="1"/>
</dbReference>
<dbReference type="SMART" id="SM00200">
    <property type="entry name" value="SEA"/>
    <property type="match status" value="2"/>
</dbReference>
<dbReference type="Gene3D" id="3.30.200.20">
    <property type="entry name" value="Phosphorylase Kinase, domain 1"/>
    <property type="match status" value="1"/>
</dbReference>
<dbReference type="InterPro" id="IPR036116">
    <property type="entry name" value="FN3_sf"/>
</dbReference>
<dbReference type="FunFam" id="2.10.25.10:FF:000038">
    <property type="entry name" value="Fibrillin 2"/>
    <property type="match status" value="1"/>
</dbReference>
<evidence type="ECO:0000256" key="22">
    <source>
        <dbReference type="PROSITE-ProRule" id="PRU00076"/>
    </source>
</evidence>
<protein>
    <recommendedName>
        <fullName evidence="3">receptor protein-tyrosine kinase</fullName>
        <ecNumber evidence="3">2.7.10.1</ecNumber>
    </recommendedName>
</protein>
<evidence type="ECO:0000259" key="29">
    <source>
        <dbReference type="PROSITE" id="PS50853"/>
    </source>
</evidence>
<dbReference type="SMART" id="SM00181">
    <property type="entry name" value="EGF"/>
    <property type="match status" value="1"/>
</dbReference>
<dbReference type="InterPro" id="IPR036179">
    <property type="entry name" value="Ig-like_dom_sf"/>
</dbReference>
<keyword evidence="19" id="KW-0393">Immunoglobulin domain</keyword>
<dbReference type="Gene3D" id="2.60.40.10">
    <property type="entry name" value="Immunoglobulins"/>
    <property type="match status" value="2"/>
</dbReference>
<keyword evidence="5" id="KW-0597">Phosphoprotein</keyword>
<feature type="domain" description="Ig-like" evidence="28">
    <location>
        <begin position="797"/>
        <end position="899"/>
    </location>
</feature>
<dbReference type="Pfam" id="PF07714">
    <property type="entry name" value="PK_Tyr_Ser-Thr"/>
    <property type="match status" value="1"/>
</dbReference>
<dbReference type="InterPro" id="IPR003599">
    <property type="entry name" value="Ig_sub"/>
</dbReference>
<evidence type="ECO:0000256" key="24">
    <source>
        <dbReference type="SAM" id="Phobius"/>
    </source>
</evidence>
<keyword evidence="17" id="KW-0675">Receptor</keyword>
<dbReference type="PROSITE" id="PS01187">
    <property type="entry name" value="EGF_CA"/>
    <property type="match status" value="1"/>
</dbReference>
<keyword evidence="11" id="KW-0418">Kinase</keyword>
<accession>A0AAU9WG34</accession>
<dbReference type="Pfam" id="PF01390">
    <property type="entry name" value="SEA"/>
    <property type="match status" value="2"/>
</dbReference>
<dbReference type="InterPro" id="IPR020635">
    <property type="entry name" value="Tyr_kinase_cat_dom"/>
</dbReference>
<dbReference type="PROSITE" id="PS01186">
    <property type="entry name" value="EGF_2"/>
    <property type="match status" value="1"/>
</dbReference>
<dbReference type="InterPro" id="IPR050122">
    <property type="entry name" value="RTK"/>
</dbReference>
<dbReference type="PROSITE" id="PS00107">
    <property type="entry name" value="PROTEIN_KINASE_ATP"/>
    <property type="match status" value="1"/>
</dbReference>
<dbReference type="SMART" id="SM00219">
    <property type="entry name" value="TyrKc"/>
    <property type="match status" value="1"/>
</dbReference>
<sequence>SLSDSVDYRGKEFVLSFSPQHPRHPFSGNNILYISSFEDGTVRVHVPSLTNFPEKSYALSAGGLTIVQLSGDTRTNGNSGLEKKKGIRITADKPMSVQGLANAAQNVEGFLGLPVDALGMFYIAAAYHPVINAVIQVVATEDNTTVTIKLRTSGRVQYQDKWYGDGQVISETLNDLDVFQVLADQDLTGTIIRSTKPVAVFTGDDCTMVPENKPPCNHLVEQIPPVFLWGKVFVTNPTPNSPGGDEFHIIASQNTAVYVDSQYKVTLDQGEKYKIDVSWNKSSVISTTRPSLVMQYSKAGKSPSMNVVPPMQYFTNDYTVYVPQDDQGNTFDCYVNVVIDTASRSGLRVKGADSIVKNWTVIPGSGGFSRASIHLTSDGSYHVYHENPLTTFSAVFYGTNRNGMLFAMPAGMELELQSLNDTCKPTNTVGGDNIDNDCDGLTDEELKNGVDDDSDGVVDEDLVTPVPTLTTPKNFVTTLCNRSSGVFNTGTASGSAHGVCRARGEAKISHMDKIVKNKACGRITDRVWIITDSCGNSVTGIQRVTIDTPEEPTIVFPKDFVFTCREKKYLDPKFAGQVSLTSAKNLCPRNVTITYVDRYKDDCLNSNREGRLERIWTVKDKCKGSQTKSQVIILVPKGLRRSTNYVVSFKITNEMFSAELQDMESPTFKSLSRGLELELEKTFMGSKSILGQFFVAATVLDFSNGSVIPRVLIKIDAQTQISQRQLVEFMNETLKSGMLGKYQADPTSIESTDFDECQAPDLNNCHEKAKCTNTVGSYNCSCLKGFVGDGVLCQAPPSISYIDPAMEIGTEENVTLACHAEGLPEPNITWVTPDEQLVTAASGILETSTLDDGSKYVRGKKMQQDGSLLIYNTRDNDGGIYKCIAENGVGRDIKSVNVTVRDDLVGVDAAITIEDQVFDQDLKNKSSTRYQTLEQQVKQELTALFQDIEGFEEVIILGFVNGSVKVRFRVVVIVKPEEKKTTVVANKVGKTLSASVQTGQIGSLKVKKKVELRELPPPPENVRASDVERTEAVITWSHPELYQMYSINGYSLQIRQFGTKKWLHFTSTPGENHRITNLDPGTAYFVRLKSKNEYGMGEPSTNGELKTKKEKNVAELVLPIVISLLLIIILAIVVVIVYRRWKKKRQNSGYLNDGEQVPMNPVTLDTQNHSEAENGRFTTSTFGRDRYALVPGGEPNNASTPIDIQASFSWREIPRDRIILGKILGEGEFGTVVKGELTEDDGNVITCAVKKLKRTATESDLKDLLNELEIMTSVGNHPNLVNLIGACSVAGPLLVVVEFAEHGNLLRHLRDRRKQNYDDMNEYTLEISFTERLRIACEVSDGMKHLAAMKCAHRDLAARNVLLGEGMVAKVSDFGLSRDIYTDNVYEKKTGGKLPAKWMAVESLEQGIYTSQSDVWSFGVLLWEIETGGCAPYAGVASSELLPKLKAGHRLDKPRYCTDWLYAIMLRCWNANPKARPKFEDLSDELHRMLNQQSVSLTCVSFFLTESPLNQTGRS</sequence>
<evidence type="ECO:0000256" key="9">
    <source>
        <dbReference type="ARBA" id="ARBA00022737"/>
    </source>
</evidence>
<dbReference type="EC" id="2.7.10.1" evidence="3"/>
<dbReference type="Pfam" id="PF17517">
    <property type="entry name" value="IgGFc_binding"/>
    <property type="match status" value="1"/>
</dbReference>
<dbReference type="InterPro" id="IPR001245">
    <property type="entry name" value="Ser-Thr/Tyr_kinase_cat_dom"/>
</dbReference>
<keyword evidence="14 24" id="KW-0472">Membrane</keyword>
<dbReference type="Gene3D" id="3.30.70.960">
    <property type="entry name" value="SEA domain"/>
    <property type="match status" value="2"/>
</dbReference>
<dbReference type="PRINTS" id="PR00109">
    <property type="entry name" value="TYRKINASE"/>
</dbReference>
<comment type="similarity">
    <text evidence="2">Belongs to the protein kinase superfamily. CAMK Ser/Thr protein kinase family.</text>
</comment>
<keyword evidence="7 24" id="KW-0812">Transmembrane</keyword>
<evidence type="ECO:0000256" key="12">
    <source>
        <dbReference type="ARBA" id="ARBA00022840"/>
    </source>
</evidence>
<dbReference type="SMART" id="SM00179">
    <property type="entry name" value="EGF_CA"/>
    <property type="match status" value="1"/>
</dbReference>
<keyword evidence="18" id="KW-0325">Glycoprotein</keyword>
<evidence type="ECO:0000256" key="7">
    <source>
        <dbReference type="ARBA" id="ARBA00022692"/>
    </source>
</evidence>
<feature type="domain" description="Fibronectin type-III" evidence="29">
    <location>
        <begin position="1018"/>
        <end position="1110"/>
    </location>
</feature>
<evidence type="ECO:0000259" key="26">
    <source>
        <dbReference type="PROSITE" id="PS50024"/>
    </source>
</evidence>
<evidence type="ECO:0000256" key="21">
    <source>
        <dbReference type="ARBA" id="ARBA00056965"/>
    </source>
</evidence>
<evidence type="ECO:0000256" key="11">
    <source>
        <dbReference type="ARBA" id="ARBA00022777"/>
    </source>
</evidence>
<keyword evidence="8" id="KW-0732">Signal</keyword>
<dbReference type="EMBL" id="CALNXJ010000015">
    <property type="protein sequence ID" value="CAH3116050.1"/>
    <property type="molecule type" value="Genomic_DNA"/>
</dbReference>
<keyword evidence="15" id="KW-0829">Tyrosine-protein kinase</keyword>
<evidence type="ECO:0000256" key="20">
    <source>
        <dbReference type="ARBA" id="ARBA00051243"/>
    </source>
</evidence>
<evidence type="ECO:0000313" key="31">
    <source>
        <dbReference type="Proteomes" id="UP001159428"/>
    </source>
</evidence>
<keyword evidence="13 24" id="KW-1133">Transmembrane helix</keyword>
<dbReference type="GO" id="GO:0043235">
    <property type="term" value="C:receptor complex"/>
    <property type="evidence" value="ECO:0007669"/>
    <property type="project" value="TreeGrafter"/>
</dbReference>
<evidence type="ECO:0000256" key="14">
    <source>
        <dbReference type="ARBA" id="ARBA00023136"/>
    </source>
</evidence>
<evidence type="ECO:0000256" key="8">
    <source>
        <dbReference type="ARBA" id="ARBA00022729"/>
    </source>
</evidence>
<dbReference type="InterPro" id="IPR018097">
    <property type="entry name" value="EGF_Ca-bd_CS"/>
</dbReference>
<evidence type="ECO:0000256" key="6">
    <source>
        <dbReference type="ARBA" id="ARBA00022679"/>
    </source>
</evidence>
<dbReference type="InterPro" id="IPR000152">
    <property type="entry name" value="EGF-type_Asp/Asn_hydroxyl_site"/>
</dbReference>
<dbReference type="InterPro" id="IPR017441">
    <property type="entry name" value="Protein_kinase_ATP_BS"/>
</dbReference>
<dbReference type="SUPFAM" id="SSF48726">
    <property type="entry name" value="Immunoglobulin"/>
    <property type="match status" value="1"/>
</dbReference>
<dbReference type="CDD" id="cd00054">
    <property type="entry name" value="EGF_CA"/>
    <property type="match status" value="1"/>
</dbReference>
<dbReference type="InterPro" id="IPR001881">
    <property type="entry name" value="EGF-like_Ca-bd_dom"/>
</dbReference>
<comment type="caution">
    <text evidence="22">Lacks conserved residue(s) required for the propagation of feature annotation.</text>
</comment>
<evidence type="ECO:0000256" key="1">
    <source>
        <dbReference type="ARBA" id="ARBA00004479"/>
    </source>
</evidence>
<feature type="non-terminal residue" evidence="30">
    <location>
        <position position="1"/>
    </location>
</feature>
<evidence type="ECO:0000256" key="17">
    <source>
        <dbReference type="ARBA" id="ARBA00023170"/>
    </source>
</evidence>
<dbReference type="InterPro" id="IPR000742">
    <property type="entry name" value="EGF"/>
</dbReference>
<dbReference type="FunFam" id="3.30.200.20:FF:000593">
    <property type="entry name" value="Predicted protein"/>
    <property type="match status" value="1"/>
</dbReference>
<feature type="domain" description="Protein kinase" evidence="25">
    <location>
        <begin position="1218"/>
        <end position="1490"/>
    </location>
</feature>
<dbReference type="Pfam" id="PF12947">
    <property type="entry name" value="EGF_3"/>
    <property type="match status" value="1"/>
</dbReference>
<evidence type="ECO:0000256" key="10">
    <source>
        <dbReference type="ARBA" id="ARBA00022741"/>
    </source>
</evidence>
<dbReference type="CDD" id="cd00063">
    <property type="entry name" value="FN3"/>
    <property type="match status" value="1"/>
</dbReference>
<comment type="caution">
    <text evidence="30">The sequence shown here is derived from an EMBL/GenBank/DDBJ whole genome shotgun (WGS) entry which is preliminary data.</text>
</comment>
<dbReference type="InterPro" id="IPR000719">
    <property type="entry name" value="Prot_kinase_dom"/>
</dbReference>
<proteinExistence type="inferred from homology"/>
<evidence type="ECO:0000256" key="23">
    <source>
        <dbReference type="PROSITE-ProRule" id="PRU10141"/>
    </source>
</evidence>
<comment type="function">
    <text evidence="21">Receptor for basic fibroblast growth factor.</text>
</comment>
<dbReference type="SUPFAM" id="SSF56112">
    <property type="entry name" value="Protein kinase-like (PK-like)"/>
    <property type="match status" value="1"/>
</dbReference>
<comment type="catalytic activity">
    <reaction evidence="20">
        <text>L-tyrosyl-[protein] + ATP = O-phospho-L-tyrosyl-[protein] + ADP + H(+)</text>
        <dbReference type="Rhea" id="RHEA:10596"/>
        <dbReference type="Rhea" id="RHEA-COMP:10136"/>
        <dbReference type="Rhea" id="RHEA-COMP:20101"/>
        <dbReference type="ChEBI" id="CHEBI:15378"/>
        <dbReference type="ChEBI" id="CHEBI:30616"/>
        <dbReference type="ChEBI" id="CHEBI:46858"/>
        <dbReference type="ChEBI" id="CHEBI:61978"/>
        <dbReference type="ChEBI" id="CHEBI:456216"/>
        <dbReference type="EC" id="2.7.10.1"/>
    </reaction>
</comment>
<feature type="domain" description="SEA" evidence="26">
    <location>
        <begin position="903"/>
        <end position="1029"/>
    </location>
</feature>
<feature type="domain" description="SEA" evidence="26">
    <location>
        <begin position="641"/>
        <end position="756"/>
    </location>
</feature>
<dbReference type="SUPFAM" id="SSF82671">
    <property type="entry name" value="SEA domain"/>
    <property type="match status" value="2"/>
</dbReference>
<dbReference type="InterPro" id="IPR007110">
    <property type="entry name" value="Ig-like_dom"/>
</dbReference>
<keyword evidence="12 23" id="KW-0067">ATP-binding</keyword>
<dbReference type="PANTHER" id="PTHR24416">
    <property type="entry name" value="TYROSINE-PROTEIN KINASE RECEPTOR"/>
    <property type="match status" value="1"/>
</dbReference>
<evidence type="ECO:0000256" key="18">
    <source>
        <dbReference type="ARBA" id="ARBA00023180"/>
    </source>
</evidence>
<feature type="transmembrane region" description="Helical" evidence="24">
    <location>
        <begin position="1116"/>
        <end position="1138"/>
    </location>
</feature>
<dbReference type="SMART" id="SM00220">
    <property type="entry name" value="S_TKc"/>
    <property type="match status" value="1"/>
</dbReference>
<dbReference type="InterPro" id="IPR013783">
    <property type="entry name" value="Ig-like_fold"/>
</dbReference>
<dbReference type="PROSITE" id="PS50853">
    <property type="entry name" value="FN3"/>
    <property type="match status" value="1"/>
</dbReference>
<dbReference type="InterPro" id="IPR036364">
    <property type="entry name" value="SEA_dom_sf"/>
</dbReference>
<dbReference type="Gene3D" id="1.10.510.10">
    <property type="entry name" value="Transferase(Phosphotransferase) domain 1"/>
    <property type="match status" value="1"/>
</dbReference>
<keyword evidence="4 22" id="KW-0245">EGF-like domain</keyword>
<dbReference type="GO" id="GO:0005509">
    <property type="term" value="F:calcium ion binding"/>
    <property type="evidence" value="ECO:0007669"/>
    <property type="project" value="InterPro"/>
</dbReference>
<dbReference type="InterPro" id="IPR011009">
    <property type="entry name" value="Kinase-like_dom_sf"/>
</dbReference>
<evidence type="ECO:0000256" key="19">
    <source>
        <dbReference type="ARBA" id="ARBA00023319"/>
    </source>
</evidence>
<dbReference type="InterPro" id="IPR000082">
    <property type="entry name" value="SEA_dom"/>
</dbReference>
<evidence type="ECO:0000313" key="30">
    <source>
        <dbReference type="EMBL" id="CAH3116050.1"/>
    </source>
</evidence>
<evidence type="ECO:0000259" key="28">
    <source>
        <dbReference type="PROSITE" id="PS50835"/>
    </source>
</evidence>
<dbReference type="FunFam" id="1.10.510.10:FF:000190">
    <property type="entry name" value="Proto-oncogene tyrosine-protein kinase receptor Ret"/>
    <property type="match status" value="1"/>
</dbReference>
<dbReference type="Gene3D" id="2.10.25.10">
    <property type="entry name" value="Laminin"/>
    <property type="match status" value="1"/>
</dbReference>
<dbReference type="SUPFAM" id="SSF57196">
    <property type="entry name" value="EGF/Laminin"/>
    <property type="match status" value="1"/>
</dbReference>
<dbReference type="Pfam" id="PF00041">
    <property type="entry name" value="fn3"/>
    <property type="match status" value="1"/>
</dbReference>
<dbReference type="SMART" id="SM00409">
    <property type="entry name" value="IG"/>
    <property type="match status" value="1"/>
</dbReference>
<evidence type="ECO:0000256" key="16">
    <source>
        <dbReference type="ARBA" id="ARBA00023157"/>
    </source>
</evidence>
<dbReference type="PROSITE" id="PS00010">
    <property type="entry name" value="ASX_HYDROXYL"/>
    <property type="match status" value="1"/>
</dbReference>